<reference evidence="1 2" key="1">
    <citation type="submission" date="2017-07" db="EMBL/GenBank/DDBJ databases">
        <title>Annotated genome sequence of Bacterioplanes sanyensis isolated from Red Sea.</title>
        <authorList>
            <person name="Rehman Z.U."/>
        </authorList>
    </citation>
    <scope>NUCLEOTIDE SEQUENCE [LARGE SCALE GENOMIC DNA]</scope>
    <source>
        <strain evidence="1 2">NV9</strain>
    </source>
</reference>
<name>A0A222FNU0_9GAMM</name>
<sequence>MVFLVNLSQLDQKIDTNGLKFGLDYSQMKKYKQPSTPRFCPVVTRLQLQAQPRKTGDSTASLYAAIFTAATLQNQKTETYLAENGQPFSTSPTTLWRPGAPPLFGLARAGVELFRAARR</sequence>
<dbReference type="Proteomes" id="UP000202440">
    <property type="component" value="Chromosome"/>
</dbReference>
<evidence type="ECO:0000313" key="2">
    <source>
        <dbReference type="Proteomes" id="UP000202440"/>
    </source>
</evidence>
<organism evidence="1 2">
    <name type="scientific">Bacterioplanes sanyensis</name>
    <dbReference type="NCBI Taxonomy" id="1249553"/>
    <lineage>
        <taxon>Bacteria</taxon>
        <taxon>Pseudomonadati</taxon>
        <taxon>Pseudomonadota</taxon>
        <taxon>Gammaproteobacteria</taxon>
        <taxon>Oceanospirillales</taxon>
        <taxon>Oceanospirillaceae</taxon>
        <taxon>Bacterioplanes</taxon>
    </lineage>
</organism>
<protein>
    <submittedName>
        <fullName evidence="1">Uncharacterized protein</fullName>
    </submittedName>
</protein>
<dbReference type="AlphaFoldDB" id="A0A222FNU0"/>
<evidence type="ECO:0000313" key="1">
    <source>
        <dbReference type="EMBL" id="ASP40051.1"/>
    </source>
</evidence>
<proteinExistence type="predicted"/>
<keyword evidence="2" id="KW-1185">Reference proteome</keyword>
<accession>A0A222FNU0</accession>
<dbReference type="KEGG" id="bsan:CHH28_15825"/>
<dbReference type="EMBL" id="CP022530">
    <property type="protein sequence ID" value="ASP40051.1"/>
    <property type="molecule type" value="Genomic_DNA"/>
</dbReference>
<gene>
    <name evidence="1" type="ORF">CHH28_15825</name>
</gene>